<dbReference type="PANTHER" id="PTHR11017">
    <property type="entry name" value="LEUCINE-RICH REPEAT-CONTAINING PROTEIN"/>
    <property type="match status" value="1"/>
</dbReference>
<dbReference type="GO" id="GO:0006952">
    <property type="term" value="P:defense response"/>
    <property type="evidence" value="ECO:0007669"/>
    <property type="project" value="InterPro"/>
</dbReference>
<dbReference type="InterPro" id="IPR027417">
    <property type="entry name" value="P-loop_NTPase"/>
</dbReference>
<dbReference type="InterPro" id="IPR044974">
    <property type="entry name" value="Disease_R_plants"/>
</dbReference>
<accession>A0A392MD54</accession>
<name>A0A392MD54_9FABA</name>
<dbReference type="Pfam" id="PF00931">
    <property type="entry name" value="NB-ARC"/>
    <property type="match status" value="1"/>
</dbReference>
<dbReference type="EMBL" id="LXQA010008502">
    <property type="protein sequence ID" value="MCH85432.1"/>
    <property type="molecule type" value="Genomic_DNA"/>
</dbReference>
<evidence type="ECO:0000259" key="1">
    <source>
        <dbReference type="Pfam" id="PF00931"/>
    </source>
</evidence>
<dbReference type="Gene3D" id="3.40.50.300">
    <property type="entry name" value="P-loop containing nucleotide triphosphate hydrolases"/>
    <property type="match status" value="1"/>
</dbReference>
<keyword evidence="3" id="KW-1185">Reference proteome</keyword>
<dbReference type="InterPro" id="IPR002182">
    <property type="entry name" value="NB-ARC"/>
</dbReference>
<reference evidence="2 3" key="1">
    <citation type="journal article" date="2018" name="Front. Plant Sci.">
        <title>Red Clover (Trifolium pratense) and Zigzag Clover (T. medium) - A Picture of Genomic Similarities and Differences.</title>
        <authorList>
            <person name="Dluhosova J."/>
            <person name="Istvanek J."/>
            <person name="Nedelnik J."/>
            <person name="Repkova J."/>
        </authorList>
    </citation>
    <scope>NUCLEOTIDE SEQUENCE [LARGE SCALE GENOMIC DNA]</scope>
    <source>
        <strain evidence="3">cv. 10/8</strain>
        <tissue evidence="2">Leaf</tissue>
    </source>
</reference>
<protein>
    <submittedName>
        <fullName evidence="2">TMV resistance protein N-like</fullName>
    </submittedName>
</protein>
<dbReference type="AlphaFoldDB" id="A0A392MD54"/>
<organism evidence="2 3">
    <name type="scientific">Trifolium medium</name>
    <dbReference type="NCBI Taxonomy" id="97028"/>
    <lineage>
        <taxon>Eukaryota</taxon>
        <taxon>Viridiplantae</taxon>
        <taxon>Streptophyta</taxon>
        <taxon>Embryophyta</taxon>
        <taxon>Tracheophyta</taxon>
        <taxon>Spermatophyta</taxon>
        <taxon>Magnoliopsida</taxon>
        <taxon>eudicotyledons</taxon>
        <taxon>Gunneridae</taxon>
        <taxon>Pentapetalae</taxon>
        <taxon>rosids</taxon>
        <taxon>fabids</taxon>
        <taxon>Fabales</taxon>
        <taxon>Fabaceae</taxon>
        <taxon>Papilionoideae</taxon>
        <taxon>50 kb inversion clade</taxon>
        <taxon>NPAAA clade</taxon>
        <taxon>Hologalegina</taxon>
        <taxon>IRL clade</taxon>
        <taxon>Trifolieae</taxon>
        <taxon>Trifolium</taxon>
    </lineage>
</organism>
<comment type="caution">
    <text evidence="2">The sequence shown here is derived from an EMBL/GenBank/DDBJ whole genome shotgun (WGS) entry which is preliminary data.</text>
</comment>
<dbReference type="Proteomes" id="UP000265520">
    <property type="component" value="Unassembled WGS sequence"/>
</dbReference>
<dbReference type="SUPFAM" id="SSF52540">
    <property type="entry name" value="P-loop containing nucleoside triphosphate hydrolases"/>
    <property type="match status" value="1"/>
</dbReference>
<proteinExistence type="predicted"/>
<evidence type="ECO:0000313" key="2">
    <source>
        <dbReference type="EMBL" id="MCH85432.1"/>
    </source>
</evidence>
<dbReference type="PANTHER" id="PTHR11017:SF271">
    <property type="entry name" value="DISEASE RESISTANCE PROTEIN (TIR-NBS-LRR CLASS) FAMILY"/>
    <property type="match status" value="1"/>
</dbReference>
<sequence>MQEEKDEPLISEMSWREELPEALALAGFVVLNSRNESKEVKDIVENVTHLVDMTDLYVADNPVGVNSRIQDMIQRLNIQQSNDIILLQLWGMGGIGKTTIAENMDSKDHDKSMDSLMLDQRSSDMVKKLLALIKAVNEADEQAPEGGHEPSIEELL</sequence>
<gene>
    <name evidence="2" type="ORF">A2U01_0006278</name>
</gene>
<evidence type="ECO:0000313" key="3">
    <source>
        <dbReference type="Proteomes" id="UP000265520"/>
    </source>
</evidence>
<feature type="domain" description="NB-ARC" evidence="1">
    <location>
        <begin position="69"/>
        <end position="117"/>
    </location>
</feature>
<feature type="non-terminal residue" evidence="2">
    <location>
        <position position="156"/>
    </location>
</feature>